<feature type="domain" description="HTH lacI-type" evidence="4">
    <location>
        <begin position="18"/>
        <end position="60"/>
    </location>
</feature>
<evidence type="ECO:0000256" key="1">
    <source>
        <dbReference type="ARBA" id="ARBA00023015"/>
    </source>
</evidence>
<dbReference type="InterPro" id="IPR000843">
    <property type="entry name" value="HTH_LacI"/>
</dbReference>
<dbReference type="Gene3D" id="1.10.260.40">
    <property type="entry name" value="lambda repressor-like DNA-binding domains"/>
    <property type="match status" value="1"/>
</dbReference>
<keyword evidence="3" id="KW-0804">Transcription</keyword>
<evidence type="ECO:0000259" key="4">
    <source>
        <dbReference type="PROSITE" id="PS50932"/>
    </source>
</evidence>
<dbReference type="AlphaFoldDB" id="A0A1A7C9K4"/>
<dbReference type="InterPro" id="IPR010982">
    <property type="entry name" value="Lambda_DNA-bd_dom_sf"/>
</dbReference>
<evidence type="ECO:0000313" key="5">
    <source>
        <dbReference type="EMBL" id="OBV41689.1"/>
    </source>
</evidence>
<name>A0A1A7C9K4_9BURK</name>
<dbReference type="InterPro" id="IPR028082">
    <property type="entry name" value="Peripla_BP_I"/>
</dbReference>
<keyword evidence="1" id="KW-0805">Transcription regulation</keyword>
<dbReference type="Proteomes" id="UP000092713">
    <property type="component" value="Unassembled WGS sequence"/>
</dbReference>
<dbReference type="Gene3D" id="3.40.50.2300">
    <property type="match status" value="2"/>
</dbReference>
<keyword evidence="2" id="KW-0238">DNA-binding</keyword>
<comment type="caution">
    <text evidence="5">The sequence shown here is derived from an EMBL/GenBank/DDBJ whole genome shotgun (WGS) entry which is preliminary data.</text>
</comment>
<dbReference type="Pfam" id="PF13407">
    <property type="entry name" value="Peripla_BP_4"/>
    <property type="match status" value="1"/>
</dbReference>
<dbReference type="InterPro" id="IPR025997">
    <property type="entry name" value="SBP_2_dom"/>
</dbReference>
<keyword evidence="6" id="KW-1185">Reference proteome</keyword>
<dbReference type="OrthoDB" id="9805774at2"/>
<accession>A0A1A7C9K4</accession>
<dbReference type="EMBL" id="LOCQ01000019">
    <property type="protein sequence ID" value="OBV41689.1"/>
    <property type="molecule type" value="Genomic_DNA"/>
</dbReference>
<dbReference type="PANTHER" id="PTHR30146">
    <property type="entry name" value="LACI-RELATED TRANSCRIPTIONAL REPRESSOR"/>
    <property type="match status" value="1"/>
</dbReference>
<dbReference type="GO" id="GO:0000976">
    <property type="term" value="F:transcription cis-regulatory region binding"/>
    <property type="evidence" value="ECO:0007669"/>
    <property type="project" value="TreeGrafter"/>
</dbReference>
<dbReference type="PATRIC" id="fig|1747903.4.peg.5382"/>
<dbReference type="STRING" id="1747903.ASR47_10447"/>
<dbReference type="Pfam" id="PF00356">
    <property type="entry name" value="LacI"/>
    <property type="match status" value="1"/>
</dbReference>
<dbReference type="SUPFAM" id="SSF47413">
    <property type="entry name" value="lambda repressor-like DNA-binding domains"/>
    <property type="match status" value="1"/>
</dbReference>
<reference evidence="5 6" key="1">
    <citation type="submission" date="2016-04" db="EMBL/GenBank/DDBJ databases">
        <title>Draft genome sequence of Janthinobacterium psychrotolerans sp. nov., isolated from freshwater sediments in Denmark.</title>
        <authorList>
            <person name="Gong X."/>
            <person name="Skrivergaard S."/>
            <person name="Korsgaard B.S."/>
            <person name="Schreiber L."/>
            <person name="Marshall I.P."/>
            <person name="Finster K."/>
            <person name="Schramm A."/>
        </authorList>
    </citation>
    <scope>NUCLEOTIDE SEQUENCE [LARGE SCALE GENOMIC DNA]</scope>
    <source>
        <strain evidence="5 6">S3-2</strain>
    </source>
</reference>
<proteinExistence type="predicted"/>
<dbReference type="CDD" id="cd06307">
    <property type="entry name" value="PBP1_sugar_binding"/>
    <property type="match status" value="1"/>
</dbReference>
<dbReference type="SMART" id="SM00354">
    <property type="entry name" value="HTH_LACI"/>
    <property type="match status" value="1"/>
</dbReference>
<organism evidence="5 6">
    <name type="scientific">Janthinobacterium psychrotolerans</name>
    <dbReference type="NCBI Taxonomy" id="1747903"/>
    <lineage>
        <taxon>Bacteria</taxon>
        <taxon>Pseudomonadati</taxon>
        <taxon>Pseudomonadota</taxon>
        <taxon>Betaproteobacteria</taxon>
        <taxon>Burkholderiales</taxon>
        <taxon>Oxalobacteraceae</taxon>
        <taxon>Janthinobacterium</taxon>
    </lineage>
</organism>
<evidence type="ECO:0000256" key="2">
    <source>
        <dbReference type="ARBA" id="ARBA00023125"/>
    </source>
</evidence>
<dbReference type="PANTHER" id="PTHR30146:SF152">
    <property type="entry name" value="TRANSCRIPTIONAL REGULATORY PROTEIN"/>
    <property type="match status" value="1"/>
</dbReference>
<dbReference type="GO" id="GO:0003700">
    <property type="term" value="F:DNA-binding transcription factor activity"/>
    <property type="evidence" value="ECO:0007669"/>
    <property type="project" value="TreeGrafter"/>
</dbReference>
<evidence type="ECO:0000256" key="3">
    <source>
        <dbReference type="ARBA" id="ARBA00023163"/>
    </source>
</evidence>
<dbReference type="PROSITE" id="PS50932">
    <property type="entry name" value="HTH_LACI_2"/>
    <property type="match status" value="1"/>
</dbReference>
<evidence type="ECO:0000313" key="6">
    <source>
        <dbReference type="Proteomes" id="UP000092713"/>
    </source>
</evidence>
<protein>
    <submittedName>
        <fullName evidence="5">LacI family transcriptional regulator</fullName>
    </submittedName>
</protein>
<gene>
    <name evidence="5" type="ORF">ASR47_10447</name>
</gene>
<dbReference type="SUPFAM" id="SSF53822">
    <property type="entry name" value="Periplasmic binding protein-like I"/>
    <property type="match status" value="1"/>
</dbReference>
<sequence length="271" mass="29923">MSDLPQEPAPATRRKRSARFSDIAAEAGVSETTVNRVLNERGSVSAATRARVVAAARRLGVPRLLPEPRRGLTRFDVILAGSGTPYFQRLNLAFQRAMHMLDKKVVIHRTLVAEGDGQDERIARAILSPRQKRHGLIVAVHDSITVRAALRQVIHTGVPVVTLMSDIADVPRLHYAGIDNYRAGRTAGHFLGRALPAQGRILLISNALQYQAHAERIHGVQEVLAERYPGLLCGEVRQCHDQPDRCHAAVARAVKAWPDLVGIYNCVFRRT</sequence>